<evidence type="ECO:0000313" key="2">
    <source>
        <dbReference type="EMBL" id="GMF44947.1"/>
    </source>
</evidence>
<proteinExistence type="predicted"/>
<dbReference type="Proteomes" id="UP001165121">
    <property type="component" value="Unassembled WGS sequence"/>
</dbReference>
<dbReference type="OrthoDB" id="146712at2759"/>
<evidence type="ECO:0000313" key="3">
    <source>
        <dbReference type="Proteomes" id="UP001165121"/>
    </source>
</evidence>
<dbReference type="EMBL" id="BSXT01001750">
    <property type="protein sequence ID" value="GMF44947.1"/>
    <property type="molecule type" value="Genomic_DNA"/>
</dbReference>
<sequence>MDPATVRVRAQFQHESEQLRSRLKDNEDRIKQEKQEQEPLVANPTTGAVIYHQGLTGYGRLRESAADQAGFSSSHGCPLGDAREDGQPPGRAAFAGFPNLSADQQKARVESFDKYDSSLIAHVSAAAQEATRAAMRAEALGAAQASTTTLTPSGTRSSMTKPVKMSVPTFDGKASDSLVFWFREIEIALSAGQIYDARAQVTLALSNLG</sequence>
<keyword evidence="3" id="KW-1185">Reference proteome</keyword>
<evidence type="ECO:0000256" key="1">
    <source>
        <dbReference type="SAM" id="MobiDB-lite"/>
    </source>
</evidence>
<name>A0A9W7CVZ9_9STRA</name>
<feature type="region of interest" description="Disordered" evidence="1">
    <location>
        <begin position="1"/>
        <end position="47"/>
    </location>
</feature>
<comment type="caution">
    <text evidence="2">The sequence shown here is derived from an EMBL/GenBank/DDBJ whole genome shotgun (WGS) entry which is preliminary data.</text>
</comment>
<gene>
    <name evidence="2" type="ORF">Pfra01_001590000</name>
</gene>
<organism evidence="2 3">
    <name type="scientific">Phytophthora fragariaefolia</name>
    <dbReference type="NCBI Taxonomy" id="1490495"/>
    <lineage>
        <taxon>Eukaryota</taxon>
        <taxon>Sar</taxon>
        <taxon>Stramenopiles</taxon>
        <taxon>Oomycota</taxon>
        <taxon>Peronosporomycetes</taxon>
        <taxon>Peronosporales</taxon>
        <taxon>Peronosporaceae</taxon>
        <taxon>Phytophthora</taxon>
    </lineage>
</organism>
<feature type="compositionally biased region" description="Basic and acidic residues" evidence="1">
    <location>
        <begin position="12"/>
        <end position="37"/>
    </location>
</feature>
<reference evidence="2" key="1">
    <citation type="submission" date="2023-04" db="EMBL/GenBank/DDBJ databases">
        <title>Phytophthora fragariaefolia NBRC 109709.</title>
        <authorList>
            <person name="Ichikawa N."/>
            <person name="Sato H."/>
            <person name="Tonouchi N."/>
        </authorList>
    </citation>
    <scope>NUCLEOTIDE SEQUENCE</scope>
    <source>
        <strain evidence="2">NBRC 109709</strain>
    </source>
</reference>
<protein>
    <submittedName>
        <fullName evidence="2">Unnamed protein product</fullName>
    </submittedName>
</protein>
<accession>A0A9W7CVZ9</accession>
<feature type="region of interest" description="Disordered" evidence="1">
    <location>
        <begin position="66"/>
        <end position="99"/>
    </location>
</feature>
<dbReference type="AlphaFoldDB" id="A0A9W7CVZ9"/>